<dbReference type="InterPro" id="IPR015421">
    <property type="entry name" value="PyrdxlP-dep_Trfase_major"/>
</dbReference>
<name>A0A7X4YNN9_9BACL</name>
<dbReference type="InterPro" id="IPR050859">
    <property type="entry name" value="Class-I_PLP-dep_aminotransf"/>
</dbReference>
<dbReference type="CDD" id="cd00609">
    <property type="entry name" value="AAT_like"/>
    <property type="match status" value="1"/>
</dbReference>
<comment type="cofactor">
    <cofactor evidence="1">
        <name>pyridoxal 5'-phosphate</name>
        <dbReference type="ChEBI" id="CHEBI:597326"/>
    </cofactor>
</comment>
<dbReference type="Gene3D" id="3.90.1150.10">
    <property type="entry name" value="Aspartate Aminotransferase, domain 1"/>
    <property type="match status" value="1"/>
</dbReference>
<comment type="caution">
    <text evidence="6">The sequence shown here is derived from an EMBL/GenBank/DDBJ whole genome shotgun (WGS) entry which is preliminary data.</text>
</comment>
<evidence type="ECO:0000313" key="7">
    <source>
        <dbReference type="Proteomes" id="UP000558113"/>
    </source>
</evidence>
<evidence type="ECO:0000259" key="5">
    <source>
        <dbReference type="Pfam" id="PF00155"/>
    </source>
</evidence>
<sequence>MKSRNVRRAEGLGTASLADLLKQAGQEEFISFAGDMPADDCLPRERIMAAQIAEPAREAEDVGSSVPGSSHGQLSILERLCAFMAVRGIAADPSNTLLTTGMQQTVQLIARSLLEPGDTVLVENPTQPAVLRAFLARGLQVVPVPGDREGLLIPEAERLMQQHRPKLIYVMPSLGDPDSRLWSEDRRVALLSLSRRMGVTIWEDNRYGELLFPHDSDSAPASLYELNAGRERDGVLYTGSFSALLGPSFPAGWIISSRGTAAQLAAAQQSLEHKDSGESTAYRTFRTLERVLDECDLVEQVRIVRMSYFEKMQRTKALLRGHNLNGVSWKEPKGGMFLWVELPEGLDAEALLRSAAAKQVTFETGASFYAKDPQNNHVRLTYSNMPEEQLKSGIDRFAEAVREFLARSSP</sequence>
<dbReference type="Proteomes" id="UP000558113">
    <property type="component" value="Unassembled WGS sequence"/>
</dbReference>
<dbReference type="SUPFAM" id="SSF53383">
    <property type="entry name" value="PLP-dependent transferases"/>
    <property type="match status" value="1"/>
</dbReference>
<dbReference type="GO" id="GO:1901605">
    <property type="term" value="P:alpha-amino acid metabolic process"/>
    <property type="evidence" value="ECO:0007669"/>
    <property type="project" value="TreeGrafter"/>
</dbReference>
<dbReference type="InterPro" id="IPR015424">
    <property type="entry name" value="PyrdxlP-dep_Trfase"/>
</dbReference>
<dbReference type="EMBL" id="JAAAMU010000005">
    <property type="protein sequence ID" value="NBC69716.1"/>
    <property type="molecule type" value="Genomic_DNA"/>
</dbReference>
<dbReference type="Pfam" id="PF00155">
    <property type="entry name" value="Aminotran_1_2"/>
    <property type="match status" value="1"/>
</dbReference>
<reference evidence="6 7" key="1">
    <citation type="submission" date="2020-01" db="EMBL/GenBank/DDBJ databases">
        <title>Paenibacillus soybeanensis sp. nov. isolated from the nodules of soybean (Glycine max(L.) Merr).</title>
        <authorList>
            <person name="Wang H."/>
        </authorList>
    </citation>
    <scope>NUCLEOTIDE SEQUENCE [LARGE SCALE GENOMIC DNA]</scope>
    <source>
        <strain evidence="6 7">DSM 23054</strain>
    </source>
</reference>
<keyword evidence="2 6" id="KW-0032">Aminotransferase</keyword>
<evidence type="ECO:0000256" key="1">
    <source>
        <dbReference type="ARBA" id="ARBA00001933"/>
    </source>
</evidence>
<dbReference type="AlphaFoldDB" id="A0A7X4YNN9"/>
<keyword evidence="3 6" id="KW-0808">Transferase</keyword>
<dbReference type="InterPro" id="IPR004839">
    <property type="entry name" value="Aminotransferase_I/II_large"/>
</dbReference>
<dbReference type="RefSeq" id="WP_161697849.1">
    <property type="nucleotide sequence ID" value="NZ_JAAAMU010000005.1"/>
</dbReference>
<feature type="domain" description="Aminotransferase class I/classII large" evidence="5">
    <location>
        <begin position="58"/>
        <end position="397"/>
    </location>
</feature>
<evidence type="ECO:0000313" key="6">
    <source>
        <dbReference type="EMBL" id="NBC69716.1"/>
    </source>
</evidence>
<dbReference type="PANTHER" id="PTHR42790">
    <property type="entry name" value="AMINOTRANSFERASE"/>
    <property type="match status" value="1"/>
</dbReference>
<keyword evidence="4" id="KW-0663">Pyridoxal phosphate</keyword>
<dbReference type="GO" id="GO:0008483">
    <property type="term" value="F:transaminase activity"/>
    <property type="evidence" value="ECO:0007669"/>
    <property type="project" value="UniProtKB-KW"/>
</dbReference>
<protein>
    <submittedName>
        <fullName evidence="6">Aminotransferase class I/II-fold pyridoxal phosphate-dependent enzyme</fullName>
    </submittedName>
</protein>
<dbReference type="Gene3D" id="3.40.640.10">
    <property type="entry name" value="Type I PLP-dependent aspartate aminotransferase-like (Major domain)"/>
    <property type="match status" value="1"/>
</dbReference>
<proteinExistence type="predicted"/>
<dbReference type="PANTHER" id="PTHR42790:SF19">
    <property type="entry name" value="KYNURENINE_ALPHA-AMINOADIPATE AMINOTRANSFERASE, MITOCHONDRIAL"/>
    <property type="match status" value="1"/>
</dbReference>
<evidence type="ECO:0000256" key="3">
    <source>
        <dbReference type="ARBA" id="ARBA00022679"/>
    </source>
</evidence>
<dbReference type="InterPro" id="IPR015422">
    <property type="entry name" value="PyrdxlP-dep_Trfase_small"/>
</dbReference>
<gene>
    <name evidence="6" type="ORF">GT003_11995</name>
</gene>
<dbReference type="OrthoDB" id="9802601at2"/>
<organism evidence="6 7">
    <name type="scientific">Paenibacillus sacheonensis</name>
    <dbReference type="NCBI Taxonomy" id="742054"/>
    <lineage>
        <taxon>Bacteria</taxon>
        <taxon>Bacillati</taxon>
        <taxon>Bacillota</taxon>
        <taxon>Bacilli</taxon>
        <taxon>Bacillales</taxon>
        <taxon>Paenibacillaceae</taxon>
        <taxon>Paenibacillus</taxon>
    </lineage>
</organism>
<dbReference type="GO" id="GO:0030170">
    <property type="term" value="F:pyridoxal phosphate binding"/>
    <property type="evidence" value="ECO:0007669"/>
    <property type="project" value="InterPro"/>
</dbReference>
<evidence type="ECO:0000256" key="4">
    <source>
        <dbReference type="ARBA" id="ARBA00022898"/>
    </source>
</evidence>
<evidence type="ECO:0000256" key="2">
    <source>
        <dbReference type="ARBA" id="ARBA00022576"/>
    </source>
</evidence>
<keyword evidence="7" id="KW-1185">Reference proteome</keyword>
<accession>A0A7X4YNN9</accession>